<evidence type="ECO:0000256" key="11">
    <source>
        <dbReference type="PROSITE-ProRule" id="PRU00042"/>
    </source>
</evidence>
<feature type="domain" description="ZAD" evidence="14">
    <location>
        <begin position="5"/>
        <end position="84"/>
    </location>
</feature>
<evidence type="ECO:0000256" key="5">
    <source>
        <dbReference type="ARBA" id="ARBA00022771"/>
    </source>
</evidence>
<evidence type="ECO:0000256" key="10">
    <source>
        <dbReference type="ARBA" id="ARBA00023242"/>
    </source>
</evidence>
<protein>
    <submittedName>
        <fullName evidence="16">Gastrula zinc finger protein XlCGF8.2DB-like isoform X1</fullName>
    </submittedName>
</protein>
<feature type="domain" description="C2H2-type" evidence="13">
    <location>
        <begin position="217"/>
        <end position="244"/>
    </location>
</feature>
<feature type="domain" description="C2H2-type" evidence="13">
    <location>
        <begin position="301"/>
        <end position="328"/>
    </location>
</feature>
<dbReference type="GeneID" id="112904357"/>
<dbReference type="FunFam" id="3.30.160.60:FF:000417">
    <property type="entry name" value="Zinc finger protein"/>
    <property type="match status" value="1"/>
</dbReference>
<reference evidence="16" key="1">
    <citation type="submission" date="2025-08" db="UniProtKB">
        <authorList>
            <consortium name="RefSeq"/>
        </authorList>
    </citation>
    <scope>IDENTIFICATION</scope>
    <source>
        <tissue evidence="16">Entire body</tissue>
    </source>
</reference>
<dbReference type="Gene3D" id="3.40.1800.20">
    <property type="match status" value="1"/>
</dbReference>
<dbReference type="PANTHER" id="PTHR16515">
    <property type="entry name" value="PR DOMAIN ZINC FINGER PROTEIN"/>
    <property type="match status" value="1"/>
</dbReference>
<dbReference type="FunCoup" id="A0A7F5QXM7">
    <property type="interactions" value="145"/>
</dbReference>
<evidence type="ECO:0000256" key="12">
    <source>
        <dbReference type="PROSITE-ProRule" id="PRU01263"/>
    </source>
</evidence>
<feature type="domain" description="C2H2-type" evidence="13">
    <location>
        <begin position="329"/>
        <end position="356"/>
    </location>
</feature>
<dbReference type="GO" id="GO:0003677">
    <property type="term" value="F:DNA binding"/>
    <property type="evidence" value="ECO:0007669"/>
    <property type="project" value="UniProtKB-KW"/>
</dbReference>
<dbReference type="SMART" id="SM00355">
    <property type="entry name" value="ZnF_C2H2"/>
    <property type="match status" value="7"/>
</dbReference>
<dbReference type="FunFam" id="3.30.160.60:FF:001498">
    <property type="entry name" value="Zinc finger protein 404"/>
    <property type="match status" value="1"/>
</dbReference>
<dbReference type="AlphaFoldDB" id="A0A7F5QXM7"/>
<dbReference type="KEGG" id="apln:108738133"/>
<comment type="subcellular location">
    <subcellularLocation>
        <location evidence="1">Nucleus</location>
    </subcellularLocation>
</comment>
<evidence type="ECO:0000259" key="14">
    <source>
        <dbReference type="PROSITE" id="PS51915"/>
    </source>
</evidence>
<evidence type="ECO:0000256" key="7">
    <source>
        <dbReference type="ARBA" id="ARBA00023015"/>
    </source>
</evidence>
<dbReference type="FunFam" id="3.30.160.60:FF:001506">
    <property type="entry name" value="Zinc finger protein"/>
    <property type="match status" value="1"/>
</dbReference>
<evidence type="ECO:0000256" key="6">
    <source>
        <dbReference type="ARBA" id="ARBA00022833"/>
    </source>
</evidence>
<dbReference type="RefSeq" id="XP_018326889.2">
    <property type="nucleotide sequence ID" value="XM_018471387.2"/>
</dbReference>
<dbReference type="SUPFAM" id="SSF57667">
    <property type="entry name" value="beta-beta-alpha zinc fingers"/>
    <property type="match status" value="4"/>
</dbReference>
<dbReference type="PANTHER" id="PTHR16515:SF66">
    <property type="entry name" value="C2H2-TYPE DOMAIN-CONTAINING PROTEIN"/>
    <property type="match status" value="1"/>
</dbReference>
<keyword evidence="7" id="KW-0805">Transcription regulation</keyword>
<gene>
    <name evidence="16" type="primary">LOC112904357</name>
</gene>
<feature type="binding site" evidence="12">
    <location>
        <position position="57"/>
    </location>
    <ligand>
        <name>Zn(2+)</name>
        <dbReference type="ChEBI" id="CHEBI:29105"/>
    </ligand>
</feature>
<comment type="similarity">
    <text evidence="2">Belongs to the krueppel C2H2-type zinc-finger protein family.</text>
</comment>
<dbReference type="GO" id="GO:0006355">
    <property type="term" value="P:regulation of DNA-templated transcription"/>
    <property type="evidence" value="ECO:0007669"/>
    <property type="project" value="UniProtKB-ARBA"/>
</dbReference>
<feature type="binding site" evidence="12">
    <location>
        <position position="60"/>
    </location>
    <ligand>
        <name>Zn(2+)</name>
        <dbReference type="ChEBI" id="CHEBI:29105"/>
    </ligand>
</feature>
<feature type="domain" description="C2H2-type" evidence="13">
    <location>
        <begin position="245"/>
        <end position="272"/>
    </location>
</feature>
<keyword evidence="10" id="KW-0539">Nucleus</keyword>
<dbReference type="KEGG" id="apln:112904357"/>
<feature type="domain" description="C2H2-type" evidence="13">
    <location>
        <begin position="161"/>
        <end position="188"/>
    </location>
</feature>
<dbReference type="PROSITE" id="PS51915">
    <property type="entry name" value="ZAD"/>
    <property type="match status" value="1"/>
</dbReference>
<feature type="domain" description="C2H2-type" evidence="13">
    <location>
        <begin position="273"/>
        <end position="300"/>
    </location>
</feature>
<dbReference type="InterPro" id="IPR050331">
    <property type="entry name" value="Zinc_finger"/>
</dbReference>
<keyword evidence="4" id="KW-0677">Repeat</keyword>
<dbReference type="SUPFAM" id="SSF57716">
    <property type="entry name" value="Glucocorticoid receptor-like (DNA-binding domain)"/>
    <property type="match status" value="1"/>
</dbReference>
<keyword evidence="3 12" id="KW-0479">Metal-binding</keyword>
<dbReference type="Proteomes" id="UP000192223">
    <property type="component" value="Unplaced"/>
</dbReference>
<dbReference type="GO" id="GO:0008270">
    <property type="term" value="F:zinc ion binding"/>
    <property type="evidence" value="ECO:0007669"/>
    <property type="project" value="UniProtKB-UniRule"/>
</dbReference>
<accession>A0A7F5QXM7</accession>
<evidence type="ECO:0000256" key="1">
    <source>
        <dbReference type="ARBA" id="ARBA00004123"/>
    </source>
</evidence>
<sequence>MSFAQICRMCLKKNNDLKDIFMVELLGGRLISIAEALHTFISVQVIDTNDGLPQQICVECINRLREFYSFKRTCEDSDKKLRIIKTDLEIADNDTDLINDTNSIEDGSNNKKKHCRKYITVSYSNKLWQRLEDKENSGQDFNDQKRKNLVKLNEKKSCKNNTCFTCNKSFRFASILERHKLVHTGEKPILCNICGCKFTQMSYLKIHSLKHTGEKPYKCSVCEKSFAARGTLKSHIRTHTGEKPFVCKICGKLFPQSGYLSSHIRIHTGEKPLECKVCLRRFNQSSRLVTHMRIHSGEKPYSCSYCGRNFAIKGTLTKHIRTHTGERPYICSICGQTFAQNGTLLTHMKTHKDLTTTNK</sequence>
<evidence type="ECO:0000256" key="3">
    <source>
        <dbReference type="ARBA" id="ARBA00022723"/>
    </source>
</evidence>
<evidence type="ECO:0000256" key="8">
    <source>
        <dbReference type="ARBA" id="ARBA00023125"/>
    </source>
</evidence>
<keyword evidence="6 12" id="KW-0862">Zinc</keyword>
<proteinExistence type="inferred from homology"/>
<dbReference type="FunFam" id="3.30.160.60:FF:000446">
    <property type="entry name" value="Zinc finger protein"/>
    <property type="match status" value="1"/>
</dbReference>
<evidence type="ECO:0000256" key="2">
    <source>
        <dbReference type="ARBA" id="ARBA00006991"/>
    </source>
</evidence>
<evidence type="ECO:0000256" key="9">
    <source>
        <dbReference type="ARBA" id="ARBA00023163"/>
    </source>
</evidence>
<dbReference type="InterPro" id="IPR013087">
    <property type="entry name" value="Znf_C2H2_type"/>
</dbReference>
<dbReference type="InParanoid" id="A0A7F5QXM7"/>
<keyword evidence="5 11" id="KW-0863">Zinc-finger</keyword>
<evidence type="ECO:0000256" key="4">
    <source>
        <dbReference type="ARBA" id="ARBA00022737"/>
    </source>
</evidence>
<keyword evidence="9" id="KW-0804">Transcription</keyword>
<feature type="binding site" evidence="12">
    <location>
        <position position="7"/>
    </location>
    <ligand>
        <name>Zn(2+)</name>
        <dbReference type="ChEBI" id="CHEBI:29105"/>
    </ligand>
</feature>
<feature type="domain" description="C2H2-type" evidence="13">
    <location>
        <begin position="189"/>
        <end position="216"/>
    </location>
</feature>
<dbReference type="Pfam" id="PF07776">
    <property type="entry name" value="zf-AD"/>
    <property type="match status" value="1"/>
</dbReference>
<keyword evidence="15" id="KW-1185">Reference proteome</keyword>
<dbReference type="InterPro" id="IPR036236">
    <property type="entry name" value="Znf_C2H2_sf"/>
</dbReference>
<dbReference type="InterPro" id="IPR012934">
    <property type="entry name" value="Znf_AD"/>
</dbReference>
<dbReference type="OrthoDB" id="6077919at2759"/>
<feature type="binding site" evidence="12">
    <location>
        <position position="10"/>
    </location>
    <ligand>
        <name>Zn(2+)</name>
        <dbReference type="ChEBI" id="CHEBI:29105"/>
    </ligand>
</feature>
<evidence type="ECO:0000313" key="15">
    <source>
        <dbReference type="Proteomes" id="UP000192223"/>
    </source>
</evidence>
<evidence type="ECO:0000259" key="13">
    <source>
        <dbReference type="PROSITE" id="PS50157"/>
    </source>
</evidence>
<dbReference type="RefSeq" id="XP_025829961.1">
    <property type="nucleotide sequence ID" value="XM_025974176.1"/>
</dbReference>
<dbReference type="FunFam" id="3.30.160.60:FF:002343">
    <property type="entry name" value="Zinc finger protein 33A"/>
    <property type="match status" value="1"/>
</dbReference>
<dbReference type="Pfam" id="PF00096">
    <property type="entry name" value="zf-C2H2"/>
    <property type="match status" value="5"/>
</dbReference>
<keyword evidence="8" id="KW-0238">DNA-binding</keyword>
<dbReference type="SMART" id="SM00868">
    <property type="entry name" value="zf-AD"/>
    <property type="match status" value="1"/>
</dbReference>
<evidence type="ECO:0000313" key="16">
    <source>
        <dbReference type="RefSeq" id="XP_025829961.1"/>
    </source>
</evidence>
<organism evidence="15 16">
    <name type="scientific">Agrilus planipennis</name>
    <name type="common">Emerald ash borer</name>
    <name type="synonym">Agrilus marcopoli</name>
    <dbReference type="NCBI Taxonomy" id="224129"/>
    <lineage>
        <taxon>Eukaryota</taxon>
        <taxon>Metazoa</taxon>
        <taxon>Ecdysozoa</taxon>
        <taxon>Arthropoda</taxon>
        <taxon>Hexapoda</taxon>
        <taxon>Insecta</taxon>
        <taxon>Pterygota</taxon>
        <taxon>Neoptera</taxon>
        <taxon>Endopterygota</taxon>
        <taxon>Coleoptera</taxon>
        <taxon>Polyphaga</taxon>
        <taxon>Elateriformia</taxon>
        <taxon>Buprestoidea</taxon>
        <taxon>Buprestidae</taxon>
        <taxon>Agrilinae</taxon>
        <taxon>Agrilus</taxon>
    </lineage>
</organism>
<dbReference type="Gene3D" id="3.30.160.60">
    <property type="entry name" value="Classic Zinc Finger"/>
    <property type="match status" value="7"/>
</dbReference>
<dbReference type="PROSITE" id="PS00028">
    <property type="entry name" value="ZINC_FINGER_C2H2_1"/>
    <property type="match status" value="7"/>
</dbReference>
<dbReference type="GO" id="GO:0005634">
    <property type="term" value="C:nucleus"/>
    <property type="evidence" value="ECO:0007669"/>
    <property type="project" value="UniProtKB-SubCell"/>
</dbReference>
<dbReference type="PROSITE" id="PS50157">
    <property type="entry name" value="ZINC_FINGER_C2H2_2"/>
    <property type="match status" value="7"/>
</dbReference>
<dbReference type="FunFam" id="3.30.160.60:FF:000624">
    <property type="entry name" value="zinc finger protein 697"/>
    <property type="match status" value="1"/>
</dbReference>
<name>A0A7F5QXM7_AGRPL</name>